<reference evidence="1" key="2">
    <citation type="journal article" date="2021" name="PeerJ">
        <title>Extensive microbial diversity within the chicken gut microbiome revealed by metagenomics and culture.</title>
        <authorList>
            <person name="Gilroy R."/>
            <person name="Ravi A."/>
            <person name="Getino M."/>
            <person name="Pursley I."/>
            <person name="Horton D.L."/>
            <person name="Alikhan N.F."/>
            <person name="Baker D."/>
            <person name="Gharbi K."/>
            <person name="Hall N."/>
            <person name="Watson M."/>
            <person name="Adriaenssens E.M."/>
            <person name="Foster-Nyarko E."/>
            <person name="Jarju S."/>
            <person name="Secka A."/>
            <person name="Antonio M."/>
            <person name="Oren A."/>
            <person name="Chaudhuri R.R."/>
            <person name="La Ragione R."/>
            <person name="Hildebrand F."/>
            <person name="Pallen M.J."/>
        </authorList>
    </citation>
    <scope>NUCLEOTIDE SEQUENCE</scope>
    <source>
        <strain evidence="1">CHK195-26880</strain>
    </source>
</reference>
<reference evidence="1" key="1">
    <citation type="submission" date="2020-10" db="EMBL/GenBank/DDBJ databases">
        <authorList>
            <person name="Gilroy R."/>
        </authorList>
    </citation>
    <scope>NUCLEOTIDE SEQUENCE</scope>
    <source>
        <strain evidence="1">CHK195-26880</strain>
    </source>
</reference>
<protein>
    <submittedName>
        <fullName evidence="1">Uncharacterized protein</fullName>
    </submittedName>
</protein>
<evidence type="ECO:0000313" key="1">
    <source>
        <dbReference type="EMBL" id="HIT36897.1"/>
    </source>
</evidence>
<dbReference type="Proteomes" id="UP000886833">
    <property type="component" value="Unassembled WGS sequence"/>
</dbReference>
<evidence type="ECO:0000313" key="2">
    <source>
        <dbReference type="Proteomes" id="UP000886833"/>
    </source>
</evidence>
<proteinExistence type="predicted"/>
<name>A0A9D1KC40_9FIRM</name>
<accession>A0A9D1KC40</accession>
<dbReference type="AlphaFoldDB" id="A0A9D1KC40"/>
<dbReference type="EMBL" id="DVKQ01000002">
    <property type="protein sequence ID" value="HIT36897.1"/>
    <property type="molecule type" value="Genomic_DNA"/>
</dbReference>
<comment type="caution">
    <text evidence="1">The sequence shown here is derived from an EMBL/GenBank/DDBJ whole genome shotgun (WGS) entry which is preliminary data.</text>
</comment>
<sequence>MELKEGMYVRFNYHRVTVPIQIAKIKEKYYDEMEKYYYYLTDNGLIISEENIIKPSENILDLIEVGDYVNGKRVYNISIVDGLKYLDVEVEDYLSDMPFINADQITSIVTKEQFSSMKYEVK</sequence>
<organism evidence="1 2">
    <name type="scientific">Candidatus Onthousia faecipullorum</name>
    <dbReference type="NCBI Taxonomy" id="2840887"/>
    <lineage>
        <taxon>Bacteria</taxon>
        <taxon>Bacillati</taxon>
        <taxon>Bacillota</taxon>
        <taxon>Bacilli</taxon>
        <taxon>Candidatus Onthousia</taxon>
    </lineage>
</organism>
<gene>
    <name evidence="1" type="ORF">IAB59_00230</name>
</gene>